<dbReference type="EMBL" id="JACHNH010000001">
    <property type="protein sequence ID" value="MBB4761894.1"/>
    <property type="molecule type" value="Genomic_DNA"/>
</dbReference>
<evidence type="ECO:0000256" key="2">
    <source>
        <dbReference type="ARBA" id="ARBA00007639"/>
    </source>
</evidence>
<organism evidence="6 7">
    <name type="scientific">Actinoplanes digitatis</name>
    <dbReference type="NCBI Taxonomy" id="1868"/>
    <lineage>
        <taxon>Bacteria</taxon>
        <taxon>Bacillati</taxon>
        <taxon>Actinomycetota</taxon>
        <taxon>Actinomycetes</taxon>
        <taxon>Micromonosporales</taxon>
        <taxon>Micromonosporaceae</taxon>
        <taxon>Actinoplanes</taxon>
    </lineage>
</organism>
<dbReference type="PANTHER" id="PTHR46847:SF1">
    <property type="entry name" value="D-ALLOSE-BINDING PERIPLASMIC PROTEIN-RELATED"/>
    <property type="match status" value="1"/>
</dbReference>
<dbReference type="SUPFAM" id="SSF53822">
    <property type="entry name" value="Periplasmic binding protein-like I"/>
    <property type="match status" value="1"/>
</dbReference>
<sequence length="329" mass="33464">MSSHHARQRRAIVAFGAALLLTASCTHAGDSSGGPATGAPAALPKTLVFSPLSLAPPALKGLSEGVKGYAGAKGWEVIVQDPNFDPSKQAQQLSEVLGSGRAGAAWIIAVAPPSMTPIIKTAQAKGIPLLVNGRPDEYGFTGPQPGITFDYIDYQAGGKALGEQLGNCINAKMGGRAEVLAAQSSEGQAGKKEFEDAAAAALKATAPGATIVQTVVAKDRAGAQTDIGNVLQGKPNLAAVMASNDEGALGAIGAFAAAGRTPTCVTDFGGNEEVLKDVQAGKIYASVALQFEADMTQSFDTLVRMQADPKADGDILVVPQKVVTAQKNG</sequence>
<comment type="subcellular location">
    <subcellularLocation>
        <location evidence="1">Cell envelope</location>
    </subcellularLocation>
</comment>
<comment type="caution">
    <text evidence="6">The sequence shown here is derived from an EMBL/GenBank/DDBJ whole genome shotgun (WGS) entry which is preliminary data.</text>
</comment>
<dbReference type="Gene3D" id="3.40.50.2300">
    <property type="match status" value="2"/>
</dbReference>
<feature type="chain" id="PRO_5031506168" evidence="4">
    <location>
        <begin position="29"/>
        <end position="329"/>
    </location>
</feature>
<protein>
    <submittedName>
        <fullName evidence="6">ABC-type sugar transport system substrate-binding protein</fullName>
    </submittedName>
</protein>
<feature type="signal peptide" evidence="4">
    <location>
        <begin position="1"/>
        <end position="28"/>
    </location>
</feature>
<gene>
    <name evidence="6" type="ORF">BJ971_002450</name>
</gene>
<evidence type="ECO:0000256" key="4">
    <source>
        <dbReference type="SAM" id="SignalP"/>
    </source>
</evidence>
<evidence type="ECO:0000259" key="5">
    <source>
        <dbReference type="Pfam" id="PF13407"/>
    </source>
</evidence>
<keyword evidence="7" id="KW-1185">Reference proteome</keyword>
<keyword evidence="6" id="KW-0762">Sugar transport</keyword>
<proteinExistence type="inferred from homology"/>
<dbReference type="GO" id="GO:0030246">
    <property type="term" value="F:carbohydrate binding"/>
    <property type="evidence" value="ECO:0007669"/>
    <property type="project" value="UniProtKB-ARBA"/>
</dbReference>
<evidence type="ECO:0000313" key="6">
    <source>
        <dbReference type="EMBL" id="MBB4761894.1"/>
    </source>
</evidence>
<evidence type="ECO:0000313" key="7">
    <source>
        <dbReference type="Proteomes" id="UP000578112"/>
    </source>
</evidence>
<feature type="domain" description="Periplasmic binding protein" evidence="5">
    <location>
        <begin position="62"/>
        <end position="304"/>
    </location>
</feature>
<keyword evidence="6" id="KW-0813">Transport</keyword>
<dbReference type="PROSITE" id="PS51257">
    <property type="entry name" value="PROKAR_LIPOPROTEIN"/>
    <property type="match status" value="1"/>
</dbReference>
<dbReference type="Pfam" id="PF13407">
    <property type="entry name" value="Peripla_BP_4"/>
    <property type="match status" value="1"/>
</dbReference>
<reference evidence="6 7" key="1">
    <citation type="submission" date="2020-08" db="EMBL/GenBank/DDBJ databases">
        <title>Sequencing the genomes of 1000 actinobacteria strains.</title>
        <authorList>
            <person name="Klenk H.-P."/>
        </authorList>
    </citation>
    <scope>NUCLEOTIDE SEQUENCE [LARGE SCALE GENOMIC DNA]</scope>
    <source>
        <strain evidence="6 7">DSM 43149</strain>
    </source>
</reference>
<dbReference type="GO" id="GO:0030313">
    <property type="term" value="C:cell envelope"/>
    <property type="evidence" value="ECO:0007669"/>
    <property type="project" value="UniProtKB-SubCell"/>
</dbReference>
<dbReference type="InterPro" id="IPR028082">
    <property type="entry name" value="Peripla_BP_I"/>
</dbReference>
<keyword evidence="3 4" id="KW-0732">Signal</keyword>
<dbReference type="RefSeq" id="WP_184992615.1">
    <property type="nucleotide sequence ID" value="NZ_BOMK01000002.1"/>
</dbReference>
<evidence type="ECO:0000256" key="1">
    <source>
        <dbReference type="ARBA" id="ARBA00004196"/>
    </source>
</evidence>
<evidence type="ECO:0000256" key="3">
    <source>
        <dbReference type="ARBA" id="ARBA00022729"/>
    </source>
</evidence>
<name>A0A7W7HWA0_9ACTN</name>
<dbReference type="Proteomes" id="UP000578112">
    <property type="component" value="Unassembled WGS sequence"/>
</dbReference>
<dbReference type="PANTHER" id="PTHR46847">
    <property type="entry name" value="D-ALLOSE-BINDING PERIPLASMIC PROTEIN-RELATED"/>
    <property type="match status" value="1"/>
</dbReference>
<dbReference type="AlphaFoldDB" id="A0A7W7HWA0"/>
<accession>A0A7W7HWA0</accession>
<comment type="similarity">
    <text evidence="2">Belongs to the bacterial solute-binding protein 2 family.</text>
</comment>
<dbReference type="InterPro" id="IPR025997">
    <property type="entry name" value="SBP_2_dom"/>
</dbReference>